<dbReference type="EMBL" id="HBUF01031453">
    <property type="protein sequence ID" value="CAG6614869.1"/>
    <property type="molecule type" value="Transcribed_RNA"/>
</dbReference>
<evidence type="ECO:0000259" key="13">
    <source>
        <dbReference type="PROSITE" id="PS50853"/>
    </source>
</evidence>
<accession>A0A8D8LR82</accession>
<dbReference type="PANTHER" id="PTHR13817:SF166">
    <property type="entry name" value="NEURONAL IGCAM-RELATED"/>
    <property type="match status" value="1"/>
</dbReference>
<dbReference type="Pfam" id="PF00041">
    <property type="entry name" value="fn3"/>
    <property type="match status" value="2"/>
</dbReference>
<evidence type="ECO:0000256" key="4">
    <source>
        <dbReference type="ARBA" id="ARBA00022902"/>
    </source>
</evidence>
<dbReference type="FunFam" id="2.60.40.10:FF:001149">
    <property type="entry name" value="Turtle, isoform H"/>
    <property type="match status" value="1"/>
</dbReference>
<feature type="chain" id="PRO_5034123808" evidence="11">
    <location>
        <begin position="36"/>
        <end position="1162"/>
    </location>
</feature>
<feature type="region of interest" description="Disordered" evidence="9">
    <location>
        <begin position="995"/>
        <end position="1064"/>
    </location>
</feature>
<feature type="region of interest" description="Disordered" evidence="9">
    <location>
        <begin position="627"/>
        <end position="648"/>
    </location>
</feature>
<protein>
    <submittedName>
        <fullName evidence="14">Protein turtle</fullName>
    </submittedName>
</protein>
<dbReference type="FunFam" id="2.60.40.10:FF:000733">
    <property type="entry name" value="Turtle, isoform F"/>
    <property type="match status" value="1"/>
</dbReference>
<dbReference type="Pfam" id="PF13927">
    <property type="entry name" value="Ig_3"/>
    <property type="match status" value="3"/>
</dbReference>
<feature type="domain" description="Ig-like" evidence="12">
    <location>
        <begin position="155"/>
        <end position="242"/>
    </location>
</feature>
<feature type="region of interest" description="Disordered" evidence="9">
    <location>
        <begin position="922"/>
        <end position="946"/>
    </location>
</feature>
<dbReference type="Pfam" id="PF13895">
    <property type="entry name" value="Ig_2"/>
    <property type="match status" value="1"/>
</dbReference>
<proteinExistence type="predicted"/>
<keyword evidence="8" id="KW-0393">Immunoglobulin domain</keyword>
<feature type="domain" description="Ig-like" evidence="12">
    <location>
        <begin position="342"/>
        <end position="433"/>
    </location>
</feature>
<sequence length="1162" mass="128979">MGMWLNLAPFEINLHHISLQVLFIITLFQLKGVSPDINNAVHITALLGESVVFNCGVDFPGDTPVPYVLQWEKKGSDVPIYIWYDLYPPHVGAGYEERVSRVSPNSSYGKASLNLTNIRETDQGWYECKVVFLNRPPSSHTKNGTWFFLDVHAPPRFSVTPEEVIYVNLGDAIILNCQAEGTPTPEIVWYKDENIVDVSATTGVFNDGTELRISNIRSQDIGDYTCIARNGEGQISHSARVIIAGGAIIMVPPTNQTKLEGEKVSFPCEAKAMPGNVTVRWSKEGVPVKEVGSLETRVIIRTDGTLVINPVSSDDSGLYMCEVSNGIGDPQAAQAYLNVEFPAKVTFTPTVQYLPFRLQGVVQCHIKANPTLQYVTWTKDKRLLEPYQTKDIVVMQNGSLLFTRVNQNHQGRYTCTPYNAHGTQGSSGQMEVLVRKPPSFTSKPEAMYQRKVGESVDMHCDAQEADGTQKPTITWQRRDGVALPKNRVKISGGNITIEGLRRVDFGYYECVVSNEVATIVQAAQLVVEGTQPHAPYNITGIATEFSVNLEWLPGYSGGPDLKQNYVIWYREQGNKDWLPIPVTPPGSTQITINRLTPATTYEFQVVGKNELGDGMLSNIVVVKTKESLQEKPTKKPPQADDEHKFISSSDDDDVLDYRFISFPTDSTGVTLIPPVFRPKGPKPGPPRNVTVTEVGNGFVISWMSPLERANLIQYYLIKYRTGGNWKTLNKGQIRPEENSYFIKSLVGGRTYHFRVLAYSVGSFETSEEYKYPVPAIVKQRAITAGVVGGILFFIVAIILSVCFVKICNKRKRRRQEKAYNMVACRITDARNGGQLPGPCQVPLKKSGESRVPGVSSGGGGGWPGLSFISRTADGRFVVASSRASSVSSSSDDGGFLSRPYFRNRASWRRPLVRCPSDLSLQSLEDTPVSPPLAAPQTPFKASSPSSTLQSPVYFSDLSSVPQISSAERTLRSVHEQYSQELPSLRAIHEENQRVLSPRASAHRLGKAGRLPPRHVKYHRSAPELNETSPESRSSSSGFGSKNTSQQTGSTGEWRLPPYRPPPPPPPIIQYWAEFTPSPSHSVLSKPISVDDHYEFDTLFPSTPTPTELTPHSYHHTRPRTPLRKFDNIEARVQAMKEEFVAYKKRQAEQAARRHTQILESVC</sequence>
<feature type="domain" description="Ig-like" evidence="12">
    <location>
        <begin position="438"/>
        <end position="526"/>
    </location>
</feature>
<feature type="compositionally biased region" description="Low complexity" evidence="9">
    <location>
        <begin position="1025"/>
        <end position="1044"/>
    </location>
</feature>
<feature type="domain" description="Ig-like" evidence="12">
    <location>
        <begin position="35"/>
        <end position="145"/>
    </location>
</feature>
<evidence type="ECO:0000256" key="9">
    <source>
        <dbReference type="SAM" id="MobiDB-lite"/>
    </source>
</evidence>
<dbReference type="GO" id="GO:0016020">
    <property type="term" value="C:membrane"/>
    <property type="evidence" value="ECO:0007669"/>
    <property type="project" value="UniProtKB-SubCell"/>
</dbReference>
<dbReference type="InterPro" id="IPR036116">
    <property type="entry name" value="FN3_sf"/>
</dbReference>
<dbReference type="GO" id="GO:0098632">
    <property type="term" value="F:cell-cell adhesion mediator activity"/>
    <property type="evidence" value="ECO:0007669"/>
    <property type="project" value="UniProtKB-ARBA"/>
</dbReference>
<evidence type="ECO:0000259" key="12">
    <source>
        <dbReference type="PROSITE" id="PS50835"/>
    </source>
</evidence>
<dbReference type="SMART" id="SM00408">
    <property type="entry name" value="IGc2"/>
    <property type="match status" value="5"/>
</dbReference>
<keyword evidence="6 10" id="KW-0472">Membrane</keyword>
<dbReference type="PANTHER" id="PTHR13817">
    <property type="entry name" value="TITIN"/>
    <property type="match status" value="1"/>
</dbReference>
<dbReference type="FunFam" id="2.60.40.10:FF:001453">
    <property type="entry name" value="Turtle, isoform G"/>
    <property type="match status" value="1"/>
</dbReference>
<feature type="transmembrane region" description="Helical" evidence="10">
    <location>
        <begin position="781"/>
        <end position="804"/>
    </location>
</feature>
<dbReference type="SUPFAM" id="SSF48726">
    <property type="entry name" value="Immunoglobulin"/>
    <property type="match status" value="5"/>
</dbReference>
<keyword evidence="7" id="KW-1015">Disulfide bond</keyword>
<evidence type="ECO:0000256" key="3">
    <source>
        <dbReference type="ARBA" id="ARBA00022737"/>
    </source>
</evidence>
<dbReference type="InterPro" id="IPR013106">
    <property type="entry name" value="Ig_V-set"/>
</dbReference>
<organism evidence="14">
    <name type="scientific">Cacopsylla melanoneura</name>
    <dbReference type="NCBI Taxonomy" id="428564"/>
    <lineage>
        <taxon>Eukaryota</taxon>
        <taxon>Metazoa</taxon>
        <taxon>Ecdysozoa</taxon>
        <taxon>Arthropoda</taxon>
        <taxon>Hexapoda</taxon>
        <taxon>Insecta</taxon>
        <taxon>Pterygota</taxon>
        <taxon>Neoptera</taxon>
        <taxon>Paraneoptera</taxon>
        <taxon>Hemiptera</taxon>
        <taxon>Sternorrhyncha</taxon>
        <taxon>Psylloidea</taxon>
        <taxon>Psyllidae</taxon>
        <taxon>Psyllinae</taxon>
        <taxon>Cacopsylla</taxon>
    </lineage>
</organism>
<keyword evidence="3" id="KW-0677">Repeat</keyword>
<dbReference type="SMART" id="SM00060">
    <property type="entry name" value="FN3"/>
    <property type="match status" value="2"/>
</dbReference>
<evidence type="ECO:0000256" key="10">
    <source>
        <dbReference type="SAM" id="Phobius"/>
    </source>
</evidence>
<reference evidence="14" key="1">
    <citation type="submission" date="2021-05" db="EMBL/GenBank/DDBJ databases">
        <authorList>
            <person name="Alioto T."/>
            <person name="Alioto T."/>
            <person name="Gomez Garrido J."/>
        </authorList>
    </citation>
    <scope>NUCLEOTIDE SEQUENCE</scope>
</reference>
<dbReference type="Pfam" id="PF07686">
    <property type="entry name" value="V-set"/>
    <property type="match status" value="1"/>
</dbReference>
<dbReference type="SMART" id="SM00409">
    <property type="entry name" value="IG"/>
    <property type="match status" value="5"/>
</dbReference>
<dbReference type="CDD" id="cd00063">
    <property type="entry name" value="FN3"/>
    <property type="match status" value="2"/>
</dbReference>
<feature type="signal peptide" evidence="11">
    <location>
        <begin position="1"/>
        <end position="35"/>
    </location>
</feature>
<dbReference type="InterPro" id="IPR013783">
    <property type="entry name" value="Ig-like_fold"/>
</dbReference>
<dbReference type="Gene3D" id="2.60.40.10">
    <property type="entry name" value="Immunoglobulins"/>
    <property type="match status" value="7"/>
</dbReference>
<keyword evidence="2 10" id="KW-0812">Transmembrane</keyword>
<dbReference type="SUPFAM" id="SSF49265">
    <property type="entry name" value="Fibronectin type III"/>
    <property type="match status" value="1"/>
</dbReference>
<dbReference type="GO" id="GO:0045467">
    <property type="term" value="P:R7 cell development"/>
    <property type="evidence" value="ECO:0007669"/>
    <property type="project" value="UniProtKB-ARBA"/>
</dbReference>
<dbReference type="PROSITE" id="PS50853">
    <property type="entry name" value="FN3"/>
    <property type="match status" value="2"/>
</dbReference>
<feature type="domain" description="Ig-like" evidence="12">
    <location>
        <begin position="246"/>
        <end position="338"/>
    </location>
</feature>
<name>A0A8D8LR82_9HEMI</name>
<dbReference type="FunFam" id="2.60.40.10:FF:000830">
    <property type="entry name" value="Turtle, isoform F"/>
    <property type="match status" value="1"/>
</dbReference>
<evidence type="ECO:0000256" key="5">
    <source>
        <dbReference type="ARBA" id="ARBA00022989"/>
    </source>
</evidence>
<evidence type="ECO:0000256" key="1">
    <source>
        <dbReference type="ARBA" id="ARBA00004167"/>
    </source>
</evidence>
<keyword evidence="4" id="KW-0524">Neurogenesis</keyword>
<feature type="domain" description="Fibronectin type-III" evidence="13">
    <location>
        <begin position="531"/>
        <end position="627"/>
    </location>
</feature>
<comment type="subcellular location">
    <subcellularLocation>
        <location evidence="1">Membrane</location>
        <topology evidence="1">Single-pass membrane protein</topology>
    </subcellularLocation>
</comment>
<evidence type="ECO:0000256" key="8">
    <source>
        <dbReference type="ARBA" id="ARBA00023319"/>
    </source>
</evidence>
<dbReference type="PROSITE" id="PS50835">
    <property type="entry name" value="IG_LIKE"/>
    <property type="match status" value="5"/>
</dbReference>
<keyword evidence="11" id="KW-0732">Signal</keyword>
<dbReference type="InterPro" id="IPR050964">
    <property type="entry name" value="Striated_Muscle_Regulatory"/>
</dbReference>
<dbReference type="InterPro" id="IPR003598">
    <property type="entry name" value="Ig_sub2"/>
</dbReference>
<feature type="compositionally biased region" description="Basic and acidic residues" evidence="9">
    <location>
        <begin position="627"/>
        <end position="645"/>
    </location>
</feature>
<keyword evidence="5 10" id="KW-1133">Transmembrane helix</keyword>
<evidence type="ECO:0000256" key="7">
    <source>
        <dbReference type="ARBA" id="ARBA00023157"/>
    </source>
</evidence>
<dbReference type="InterPro" id="IPR003961">
    <property type="entry name" value="FN3_dom"/>
</dbReference>
<dbReference type="AlphaFoldDB" id="A0A8D8LR82"/>
<evidence type="ECO:0000256" key="11">
    <source>
        <dbReference type="SAM" id="SignalP"/>
    </source>
</evidence>
<feature type="compositionally biased region" description="Basic residues" evidence="9">
    <location>
        <begin position="1000"/>
        <end position="1019"/>
    </location>
</feature>
<dbReference type="InterPro" id="IPR003599">
    <property type="entry name" value="Ig_sub"/>
</dbReference>
<dbReference type="InterPro" id="IPR036179">
    <property type="entry name" value="Ig-like_dom_sf"/>
</dbReference>
<dbReference type="InterPro" id="IPR007110">
    <property type="entry name" value="Ig-like_dom"/>
</dbReference>
<dbReference type="SMART" id="SM00406">
    <property type="entry name" value="IGv"/>
    <property type="match status" value="2"/>
</dbReference>
<evidence type="ECO:0000313" key="14">
    <source>
        <dbReference type="EMBL" id="CAG6614869.1"/>
    </source>
</evidence>
<evidence type="ECO:0000256" key="2">
    <source>
        <dbReference type="ARBA" id="ARBA00022692"/>
    </source>
</evidence>
<feature type="domain" description="Fibronectin type-III" evidence="13">
    <location>
        <begin position="685"/>
        <end position="780"/>
    </location>
</feature>
<evidence type="ECO:0000256" key="6">
    <source>
        <dbReference type="ARBA" id="ARBA00023136"/>
    </source>
</evidence>